<proteinExistence type="predicted"/>
<evidence type="ECO:0000256" key="5">
    <source>
        <dbReference type="ARBA" id="ARBA00023136"/>
    </source>
</evidence>
<feature type="transmembrane region" description="Helical" evidence="6">
    <location>
        <begin position="89"/>
        <end position="107"/>
    </location>
</feature>
<sequence length="301" mass="31129">MSLYEFLGTLETGFIFAIVALGAYLTFKILDFPDLTVEGSFPLGAAVCATLIVGFGVNPWLATLLAGGAGFAAGFVTAYLNVRFNILHILAGILVGIALYSLNLRIMTGPNKALLGVETVYSAFEGWGYPGYIVNPIFLGILVLVIKLLIDLLLATGLGISMRAAGANPAMAEANGVNVGNMKLFGVGLANFLTAVAGALFAQIFGAADAYMGIGVIIVGLASVIVGMSVLPSDTIARATAACIIGAVLYRLAVAAALNADFIGLQASDVQMVTAVLVAVALIVQQSGLSFLKIFKRRSND</sequence>
<organism evidence="7 8">
    <name type="scientific">Hoeflea algicola</name>
    <dbReference type="NCBI Taxonomy" id="2983763"/>
    <lineage>
        <taxon>Bacteria</taxon>
        <taxon>Pseudomonadati</taxon>
        <taxon>Pseudomonadota</taxon>
        <taxon>Alphaproteobacteria</taxon>
        <taxon>Hyphomicrobiales</taxon>
        <taxon>Rhizobiaceae</taxon>
        <taxon>Hoeflea</taxon>
    </lineage>
</organism>
<dbReference type="Proteomes" id="UP001073227">
    <property type="component" value="Unassembled WGS sequence"/>
</dbReference>
<name>A0ABT3ZEZ3_9HYPH</name>
<feature type="transmembrane region" description="Helical" evidence="6">
    <location>
        <begin position="6"/>
        <end position="27"/>
    </location>
</feature>
<dbReference type="CDD" id="cd06574">
    <property type="entry name" value="TM_PBP1_branched-chain-AA_like"/>
    <property type="match status" value="1"/>
</dbReference>
<protein>
    <submittedName>
        <fullName evidence="7">ABC transporter permease</fullName>
    </submittedName>
</protein>
<comment type="subcellular location">
    <subcellularLocation>
        <location evidence="1">Cell membrane</location>
        <topology evidence="1">Multi-pass membrane protein</topology>
    </subcellularLocation>
</comment>
<evidence type="ECO:0000256" key="6">
    <source>
        <dbReference type="SAM" id="Phobius"/>
    </source>
</evidence>
<dbReference type="EMBL" id="JAOVZR010000001">
    <property type="protein sequence ID" value="MCY0150370.1"/>
    <property type="molecule type" value="Genomic_DNA"/>
</dbReference>
<feature type="transmembrane region" description="Helical" evidence="6">
    <location>
        <begin position="184"/>
        <end position="205"/>
    </location>
</feature>
<feature type="transmembrane region" description="Helical" evidence="6">
    <location>
        <begin position="239"/>
        <end position="258"/>
    </location>
</feature>
<keyword evidence="8" id="KW-1185">Reference proteome</keyword>
<feature type="transmembrane region" description="Helical" evidence="6">
    <location>
        <begin position="270"/>
        <end position="292"/>
    </location>
</feature>
<dbReference type="PANTHER" id="PTHR32196:SF69">
    <property type="entry name" value="BRANCHED-CHAIN AMINO ACID TRANSPORT SYSTEM, PERMEASE PROTEIN"/>
    <property type="match status" value="1"/>
</dbReference>
<dbReference type="RefSeq" id="WP_267655804.1">
    <property type="nucleotide sequence ID" value="NZ_JAOVZR010000001.1"/>
</dbReference>
<evidence type="ECO:0000313" key="8">
    <source>
        <dbReference type="Proteomes" id="UP001073227"/>
    </source>
</evidence>
<evidence type="ECO:0000313" key="7">
    <source>
        <dbReference type="EMBL" id="MCY0150370.1"/>
    </source>
</evidence>
<keyword evidence="2" id="KW-1003">Cell membrane</keyword>
<evidence type="ECO:0000256" key="1">
    <source>
        <dbReference type="ARBA" id="ARBA00004651"/>
    </source>
</evidence>
<dbReference type="PANTHER" id="PTHR32196">
    <property type="entry name" value="ABC TRANSPORTER PERMEASE PROTEIN YPHD-RELATED-RELATED"/>
    <property type="match status" value="1"/>
</dbReference>
<evidence type="ECO:0000256" key="2">
    <source>
        <dbReference type="ARBA" id="ARBA00022475"/>
    </source>
</evidence>
<dbReference type="InterPro" id="IPR001851">
    <property type="entry name" value="ABC_transp_permease"/>
</dbReference>
<reference evidence="7" key="1">
    <citation type="submission" date="2022-10" db="EMBL/GenBank/DDBJ databases">
        <title>Hoeflea sp. G2-23, isolated from marine algae.</title>
        <authorList>
            <person name="Kristyanto S."/>
            <person name="Kim J.M."/>
            <person name="Jeon C.O."/>
        </authorList>
    </citation>
    <scope>NUCLEOTIDE SEQUENCE</scope>
    <source>
        <strain evidence="7">G2-23</strain>
    </source>
</reference>
<keyword evidence="4 6" id="KW-1133">Transmembrane helix</keyword>
<feature type="transmembrane region" description="Helical" evidence="6">
    <location>
        <begin position="127"/>
        <end position="154"/>
    </location>
</feature>
<dbReference type="Pfam" id="PF02653">
    <property type="entry name" value="BPD_transp_2"/>
    <property type="match status" value="1"/>
</dbReference>
<gene>
    <name evidence="7" type="ORF">OEG84_22345</name>
</gene>
<comment type="caution">
    <text evidence="7">The sequence shown here is derived from an EMBL/GenBank/DDBJ whole genome shotgun (WGS) entry which is preliminary data.</text>
</comment>
<feature type="transmembrane region" description="Helical" evidence="6">
    <location>
        <begin position="211"/>
        <end position="232"/>
    </location>
</feature>
<keyword evidence="3 6" id="KW-0812">Transmembrane</keyword>
<evidence type="ECO:0000256" key="4">
    <source>
        <dbReference type="ARBA" id="ARBA00022989"/>
    </source>
</evidence>
<evidence type="ECO:0000256" key="3">
    <source>
        <dbReference type="ARBA" id="ARBA00022692"/>
    </source>
</evidence>
<keyword evidence="5 6" id="KW-0472">Membrane</keyword>
<accession>A0ABT3ZEZ3</accession>